<organism evidence="1 2">
    <name type="scientific">Bradyrhizobium erythrophlei</name>
    <dbReference type="NCBI Taxonomy" id="1437360"/>
    <lineage>
        <taxon>Bacteria</taxon>
        <taxon>Pseudomonadati</taxon>
        <taxon>Pseudomonadota</taxon>
        <taxon>Alphaproteobacteria</taxon>
        <taxon>Hyphomicrobiales</taxon>
        <taxon>Nitrobacteraceae</taxon>
        <taxon>Bradyrhizobium</taxon>
    </lineage>
</organism>
<proteinExistence type="predicted"/>
<dbReference type="AlphaFoldDB" id="A0A1M5VI03"/>
<sequence length="33" mass="3824">MFDLTRAMIGNSLRKTFVPFDTDVRAPRYYGNA</sequence>
<protein>
    <submittedName>
        <fullName evidence="1">Uncharacterized protein</fullName>
    </submittedName>
</protein>
<evidence type="ECO:0000313" key="2">
    <source>
        <dbReference type="Proteomes" id="UP000189796"/>
    </source>
</evidence>
<accession>A0A1M5VI03</accession>
<dbReference type="EMBL" id="LT670817">
    <property type="protein sequence ID" value="SHH74857.1"/>
    <property type="molecule type" value="Genomic_DNA"/>
</dbReference>
<dbReference type="Proteomes" id="UP000189796">
    <property type="component" value="Chromosome I"/>
</dbReference>
<reference evidence="1 2" key="1">
    <citation type="submission" date="2016-11" db="EMBL/GenBank/DDBJ databases">
        <authorList>
            <person name="Jaros S."/>
            <person name="Januszkiewicz K."/>
            <person name="Wedrychowicz H."/>
        </authorList>
    </citation>
    <scope>NUCLEOTIDE SEQUENCE [LARGE SCALE GENOMIC DNA]</scope>
    <source>
        <strain evidence="1 2">GAS138</strain>
    </source>
</reference>
<name>A0A1M5VI03_9BRAD</name>
<evidence type="ECO:0000313" key="1">
    <source>
        <dbReference type="EMBL" id="SHH74857.1"/>
    </source>
</evidence>
<gene>
    <name evidence="1" type="ORF">SAMN05443248_5979</name>
</gene>